<organism evidence="6 7">
    <name type="scientific">Bradyrhizobium retamae</name>
    <dbReference type="NCBI Taxonomy" id="1300035"/>
    <lineage>
        <taxon>Bacteria</taxon>
        <taxon>Pseudomonadati</taxon>
        <taxon>Pseudomonadota</taxon>
        <taxon>Alphaproteobacteria</taxon>
        <taxon>Hyphomicrobiales</taxon>
        <taxon>Nitrobacteraceae</taxon>
        <taxon>Bradyrhizobium</taxon>
    </lineage>
</organism>
<dbReference type="InterPro" id="IPR014757">
    <property type="entry name" value="Tscrpt_reg_IclR_C"/>
</dbReference>
<dbReference type="Gene3D" id="1.10.10.10">
    <property type="entry name" value="Winged helix-like DNA-binding domain superfamily/Winged helix DNA-binding domain"/>
    <property type="match status" value="1"/>
</dbReference>
<name>A0A0R3MEE9_9BRAD</name>
<evidence type="ECO:0000256" key="2">
    <source>
        <dbReference type="ARBA" id="ARBA00023125"/>
    </source>
</evidence>
<sequence length="246" mass="27696">MSSEAIKSARRIFEVLEYFEDVKRPVSLKEVATKCDYPTSSAAALLKSMAMLGYLFYDSYNRTYMPTMRIAQMGRWLDAGLFGDSAILALVDFVHKELDELVNISTQSDLHAQYIHCLQTSKRLRFEVKPGEVRPLAISGIGRTLLSGHTDVEIARLLRRINAVCPPEEHMELNALMKIVNGIRRDGYMFSKHIVVQDAGVIAVLLPKRDFGRDLVLGVGGPVSRLEERQDEILACIREAIARFLP</sequence>
<dbReference type="Pfam" id="PF09339">
    <property type="entry name" value="HTH_IclR"/>
    <property type="match status" value="1"/>
</dbReference>
<dbReference type="GO" id="GO:0003677">
    <property type="term" value="F:DNA binding"/>
    <property type="evidence" value="ECO:0007669"/>
    <property type="project" value="UniProtKB-KW"/>
</dbReference>
<keyword evidence="7" id="KW-1185">Reference proteome</keyword>
<keyword evidence="1" id="KW-0805">Transcription regulation</keyword>
<evidence type="ECO:0000313" key="7">
    <source>
        <dbReference type="Proteomes" id="UP000052023"/>
    </source>
</evidence>
<dbReference type="InterPro" id="IPR036390">
    <property type="entry name" value="WH_DNA-bd_sf"/>
</dbReference>
<evidence type="ECO:0000256" key="3">
    <source>
        <dbReference type="ARBA" id="ARBA00023163"/>
    </source>
</evidence>
<feature type="domain" description="HTH iclR-type" evidence="4">
    <location>
        <begin position="6"/>
        <end position="68"/>
    </location>
</feature>
<dbReference type="InterPro" id="IPR050707">
    <property type="entry name" value="HTH_MetabolicPath_Reg"/>
</dbReference>
<evidence type="ECO:0000259" key="4">
    <source>
        <dbReference type="PROSITE" id="PS51077"/>
    </source>
</evidence>
<dbReference type="GO" id="GO:0045892">
    <property type="term" value="P:negative regulation of DNA-templated transcription"/>
    <property type="evidence" value="ECO:0007669"/>
    <property type="project" value="TreeGrafter"/>
</dbReference>
<dbReference type="PANTHER" id="PTHR30136">
    <property type="entry name" value="HELIX-TURN-HELIX TRANSCRIPTIONAL REGULATOR, ICLR FAMILY"/>
    <property type="match status" value="1"/>
</dbReference>
<dbReference type="PROSITE" id="PS51078">
    <property type="entry name" value="ICLR_ED"/>
    <property type="match status" value="1"/>
</dbReference>
<comment type="caution">
    <text evidence="6">The sequence shown here is derived from an EMBL/GenBank/DDBJ whole genome shotgun (WGS) entry which is preliminary data.</text>
</comment>
<dbReference type="PROSITE" id="PS51077">
    <property type="entry name" value="HTH_ICLR"/>
    <property type="match status" value="1"/>
</dbReference>
<protein>
    <submittedName>
        <fullName evidence="6">Transcriptional regulator</fullName>
    </submittedName>
</protein>
<dbReference type="GO" id="GO:0003700">
    <property type="term" value="F:DNA-binding transcription factor activity"/>
    <property type="evidence" value="ECO:0007669"/>
    <property type="project" value="TreeGrafter"/>
</dbReference>
<keyword evidence="2" id="KW-0238">DNA-binding</keyword>
<dbReference type="OrthoDB" id="1634354at2"/>
<evidence type="ECO:0000256" key="1">
    <source>
        <dbReference type="ARBA" id="ARBA00023015"/>
    </source>
</evidence>
<proteinExistence type="predicted"/>
<dbReference type="Pfam" id="PF01614">
    <property type="entry name" value="IclR_C"/>
    <property type="match status" value="1"/>
</dbReference>
<dbReference type="SUPFAM" id="SSF55781">
    <property type="entry name" value="GAF domain-like"/>
    <property type="match status" value="1"/>
</dbReference>
<reference evidence="6 7" key="1">
    <citation type="submission" date="2014-03" db="EMBL/GenBank/DDBJ databases">
        <title>Bradyrhizobium valentinum sp. nov., isolated from effective nodules of Lupinus mariae-josephae, a lupine endemic of basic-lime soils in Eastern Spain.</title>
        <authorList>
            <person name="Duran D."/>
            <person name="Rey L."/>
            <person name="Navarro A."/>
            <person name="Busquets A."/>
            <person name="Imperial J."/>
            <person name="Ruiz-Argueso T."/>
        </authorList>
    </citation>
    <scope>NUCLEOTIDE SEQUENCE [LARGE SCALE GENOMIC DNA]</scope>
    <source>
        <strain evidence="6 7">Ro19</strain>
    </source>
</reference>
<dbReference type="InterPro" id="IPR036388">
    <property type="entry name" value="WH-like_DNA-bd_sf"/>
</dbReference>
<gene>
    <name evidence="6" type="ORF">CQ13_10670</name>
</gene>
<evidence type="ECO:0000259" key="5">
    <source>
        <dbReference type="PROSITE" id="PS51078"/>
    </source>
</evidence>
<feature type="domain" description="IclR-ED" evidence="5">
    <location>
        <begin position="69"/>
        <end position="246"/>
    </location>
</feature>
<dbReference type="PANTHER" id="PTHR30136:SF35">
    <property type="entry name" value="HTH-TYPE TRANSCRIPTIONAL REGULATOR RV1719"/>
    <property type="match status" value="1"/>
</dbReference>
<keyword evidence="3" id="KW-0804">Transcription</keyword>
<dbReference type="AlphaFoldDB" id="A0A0R3MEE9"/>
<dbReference type="Gene3D" id="3.30.450.40">
    <property type="match status" value="1"/>
</dbReference>
<dbReference type="InterPro" id="IPR029016">
    <property type="entry name" value="GAF-like_dom_sf"/>
</dbReference>
<dbReference type="SUPFAM" id="SSF46785">
    <property type="entry name" value="Winged helix' DNA-binding domain"/>
    <property type="match status" value="1"/>
</dbReference>
<evidence type="ECO:0000313" key="6">
    <source>
        <dbReference type="EMBL" id="KRR17838.1"/>
    </source>
</evidence>
<dbReference type="EMBL" id="LLYA01000203">
    <property type="protein sequence ID" value="KRR17838.1"/>
    <property type="molecule type" value="Genomic_DNA"/>
</dbReference>
<dbReference type="RefSeq" id="WP_057847280.1">
    <property type="nucleotide sequence ID" value="NZ_LLYA01000203.1"/>
</dbReference>
<dbReference type="InterPro" id="IPR005471">
    <property type="entry name" value="Tscrpt_reg_IclR_N"/>
</dbReference>
<accession>A0A0R3MEE9</accession>
<dbReference type="Proteomes" id="UP000052023">
    <property type="component" value="Unassembled WGS sequence"/>
</dbReference>